<proteinExistence type="predicted"/>
<evidence type="ECO:0000313" key="1">
    <source>
        <dbReference type="EMBL" id="GAA1730975.1"/>
    </source>
</evidence>
<dbReference type="EMBL" id="BAAAME010000002">
    <property type="protein sequence ID" value="GAA1730975.1"/>
    <property type="molecule type" value="Genomic_DNA"/>
</dbReference>
<reference evidence="1 2" key="1">
    <citation type="journal article" date="2019" name="Int. J. Syst. Evol. Microbiol.">
        <title>The Global Catalogue of Microorganisms (GCM) 10K type strain sequencing project: providing services to taxonomists for standard genome sequencing and annotation.</title>
        <authorList>
            <consortium name="The Broad Institute Genomics Platform"/>
            <consortium name="The Broad Institute Genome Sequencing Center for Infectious Disease"/>
            <person name="Wu L."/>
            <person name="Ma J."/>
        </authorList>
    </citation>
    <scope>NUCLEOTIDE SEQUENCE [LARGE SCALE GENOMIC DNA]</scope>
    <source>
        <strain evidence="1 2">JCM 13518</strain>
    </source>
</reference>
<organism evidence="1 2">
    <name type="scientific">Aeromicrobium alkaliterrae</name>
    <dbReference type="NCBI Taxonomy" id="302168"/>
    <lineage>
        <taxon>Bacteria</taxon>
        <taxon>Bacillati</taxon>
        <taxon>Actinomycetota</taxon>
        <taxon>Actinomycetes</taxon>
        <taxon>Propionibacteriales</taxon>
        <taxon>Nocardioidaceae</taxon>
        <taxon>Aeromicrobium</taxon>
    </lineage>
</organism>
<evidence type="ECO:0008006" key="3">
    <source>
        <dbReference type="Google" id="ProtNLM"/>
    </source>
</evidence>
<protein>
    <recommendedName>
        <fullName evidence="3">DUF2505 domain-containing protein</fullName>
    </recommendedName>
</protein>
<name>A0ABN2JKX7_9ACTN</name>
<evidence type="ECO:0000313" key="2">
    <source>
        <dbReference type="Proteomes" id="UP001501057"/>
    </source>
</evidence>
<accession>A0ABN2JKX7</accession>
<keyword evidence="2" id="KW-1185">Reference proteome</keyword>
<dbReference type="RefSeq" id="WP_344198269.1">
    <property type="nucleotide sequence ID" value="NZ_BAAAME010000002.1"/>
</dbReference>
<gene>
    <name evidence="1" type="ORF">GCM10009710_09460</name>
</gene>
<dbReference type="Proteomes" id="UP001501057">
    <property type="component" value="Unassembled WGS sequence"/>
</dbReference>
<comment type="caution">
    <text evidence="1">The sequence shown here is derived from an EMBL/GenBank/DDBJ whole genome shotgun (WGS) entry which is preliminary data.</text>
</comment>
<sequence length="161" mass="17374">MEISGADVRDRLRRLGPDGRITHQAVWAPYLVATSGAEPLAEIAERQDLSDGESAVVYTGLLRKRIVRVVATGRGDWEDPFGAGPASVEVTSASIDNAGYRLENLDTLRGQEVGSFAVRADMVVEAHGEAVPIPYFRGARRGAPDEDVDSFLLAVLAELNR</sequence>